<dbReference type="AlphaFoldDB" id="A0A225WJU7"/>
<evidence type="ECO:0000256" key="1">
    <source>
        <dbReference type="SAM" id="MobiDB-lite"/>
    </source>
</evidence>
<name>A0A225WJU7_9STRA</name>
<comment type="caution">
    <text evidence="2">The sequence shown here is derived from an EMBL/GenBank/DDBJ whole genome shotgun (WGS) entry which is preliminary data.</text>
</comment>
<reference evidence="3" key="1">
    <citation type="submission" date="2017-03" db="EMBL/GenBank/DDBJ databases">
        <title>Phytopthora megakarya and P. palmivora, two closely related causual agents of cacao black pod achieved similar genome size and gene model numbers by different mechanisms.</title>
        <authorList>
            <person name="Ali S."/>
            <person name="Shao J."/>
            <person name="Larry D.J."/>
            <person name="Kronmiller B."/>
            <person name="Shen D."/>
            <person name="Strem M.D."/>
            <person name="Melnick R.L."/>
            <person name="Guiltinan M.J."/>
            <person name="Tyler B.M."/>
            <person name="Meinhardt L.W."/>
            <person name="Bailey B.A."/>
        </authorList>
    </citation>
    <scope>NUCLEOTIDE SEQUENCE [LARGE SCALE GENOMIC DNA]</scope>
    <source>
        <strain evidence="3">zdho120</strain>
    </source>
</reference>
<gene>
    <name evidence="2" type="ORF">PHMEG_0008660</name>
</gene>
<dbReference type="EMBL" id="NBNE01000759">
    <property type="protein sequence ID" value="OWZ17399.1"/>
    <property type="molecule type" value="Genomic_DNA"/>
</dbReference>
<protein>
    <submittedName>
        <fullName evidence="2">Uncharacterized protein</fullName>
    </submittedName>
</protein>
<organism evidence="2 3">
    <name type="scientific">Phytophthora megakarya</name>
    <dbReference type="NCBI Taxonomy" id="4795"/>
    <lineage>
        <taxon>Eukaryota</taxon>
        <taxon>Sar</taxon>
        <taxon>Stramenopiles</taxon>
        <taxon>Oomycota</taxon>
        <taxon>Peronosporomycetes</taxon>
        <taxon>Peronosporales</taxon>
        <taxon>Peronosporaceae</taxon>
        <taxon>Phytophthora</taxon>
    </lineage>
</organism>
<dbReference type="OrthoDB" id="102880at2759"/>
<evidence type="ECO:0000313" key="2">
    <source>
        <dbReference type="EMBL" id="OWZ17399.1"/>
    </source>
</evidence>
<sequence>MSGGLPGISGGLPGMSGRLPGMSGGGLSDLTKMMPGMGGTGTGTGTSGGLSGMSGLSGLSNMMPGMGSGGLSSFSNMIPGMNGGGTSGGLSGLSKMLPGAGSTGTGAYGPGTVHAPGTSATGTGVEFVVQPRLAIDRPLFHIDTTEAILGELSSNLSRMYLETCMVMAPLSSDPSVGSCFQTKLRGGYEMTIETTSYTPLVCNVTDAGKLLWLHVTDESNGDTFDFNSVHSPLYVIALATYQKYEAENQVVLVGSVRWLVPAERLEFEDQYWTIIEPSPIDSGHSSVVRTLYRLRSKDAEGGFTLQQQATRGTLIKSISNITRRYLQSMQNAFLDSTMLC</sequence>
<evidence type="ECO:0000313" key="3">
    <source>
        <dbReference type="Proteomes" id="UP000198211"/>
    </source>
</evidence>
<accession>A0A225WJU7</accession>
<dbReference type="Proteomes" id="UP000198211">
    <property type="component" value="Unassembled WGS sequence"/>
</dbReference>
<feature type="compositionally biased region" description="Gly residues" evidence="1">
    <location>
        <begin position="1"/>
        <end position="14"/>
    </location>
</feature>
<feature type="compositionally biased region" description="Gly residues" evidence="1">
    <location>
        <begin position="36"/>
        <end position="52"/>
    </location>
</feature>
<feature type="region of interest" description="Disordered" evidence="1">
    <location>
        <begin position="1"/>
        <end position="59"/>
    </location>
</feature>
<keyword evidence="3" id="KW-1185">Reference proteome</keyword>
<proteinExistence type="predicted"/>